<evidence type="ECO:0000256" key="2">
    <source>
        <dbReference type="SAM" id="Phobius"/>
    </source>
</evidence>
<accession>A0A328AI30</accession>
<evidence type="ECO:0000313" key="3">
    <source>
        <dbReference type="EMBL" id="RAK53716.1"/>
    </source>
</evidence>
<feature type="compositionally biased region" description="Low complexity" evidence="1">
    <location>
        <begin position="155"/>
        <end position="175"/>
    </location>
</feature>
<keyword evidence="2" id="KW-0812">Transmembrane</keyword>
<keyword evidence="4" id="KW-1185">Reference proteome</keyword>
<evidence type="ECO:0000256" key="1">
    <source>
        <dbReference type="SAM" id="MobiDB-lite"/>
    </source>
</evidence>
<dbReference type="OrthoDB" id="7211232at2"/>
<dbReference type="Proteomes" id="UP000249254">
    <property type="component" value="Unassembled WGS sequence"/>
</dbReference>
<evidence type="ECO:0008006" key="5">
    <source>
        <dbReference type="Google" id="ProtNLM"/>
    </source>
</evidence>
<feature type="region of interest" description="Disordered" evidence="1">
    <location>
        <begin position="142"/>
        <end position="292"/>
    </location>
</feature>
<sequence length="368" mass="38068">MVQDESADPSSSEPPRGEPTAHAPRVSRALLLGGVAAACLLGAGVGLWARPSELERPGASKAQPTAMATKPADRRLAIVVDDTPAPVGKPLDVLSRPTVVPPTPLPPLSVPAAPPAAPEPMAPKAPPSGLVRVAAPVPGPLAPALQKPPAPLPVAKPAIAAAPRPAEPKAVPKPATRVAQAEAPKPKLKPQRLAANHAASHKSRPPREAEVADVAPAPKPRHGLSVLTHALAKLAPHHAPAVEPAPAEAKPARKRKPEPESRLAKAKPRPARAAPVKVASASQRCTSADPGEALACGDPNLGAAERRMNRAYRDAEAAGVPAATLERQQQRWRAARAAAAREAPWAVRDVYQARIAELQDLAREAKAN</sequence>
<protein>
    <recommendedName>
        <fullName evidence="5">Lysozyme inhibitor LprI N-terminal domain-containing protein</fullName>
    </recommendedName>
</protein>
<organism evidence="3 4">
    <name type="scientific">Phenylobacterium soli</name>
    <dbReference type="NCBI Taxonomy" id="2170551"/>
    <lineage>
        <taxon>Bacteria</taxon>
        <taxon>Pseudomonadati</taxon>
        <taxon>Pseudomonadota</taxon>
        <taxon>Alphaproteobacteria</taxon>
        <taxon>Caulobacterales</taxon>
        <taxon>Caulobacteraceae</taxon>
        <taxon>Phenylobacterium</taxon>
    </lineage>
</organism>
<feature type="transmembrane region" description="Helical" evidence="2">
    <location>
        <begin position="29"/>
        <end position="49"/>
    </location>
</feature>
<keyword evidence="2" id="KW-1133">Transmembrane helix</keyword>
<name>A0A328AI30_9CAUL</name>
<keyword evidence="2" id="KW-0472">Membrane</keyword>
<gene>
    <name evidence="3" type="ORF">DJ017_03825</name>
</gene>
<comment type="caution">
    <text evidence="3">The sequence shown here is derived from an EMBL/GenBank/DDBJ whole genome shotgun (WGS) entry which is preliminary data.</text>
</comment>
<feature type="compositionally biased region" description="Low complexity" evidence="1">
    <location>
        <begin position="229"/>
        <end position="249"/>
    </location>
</feature>
<dbReference type="AlphaFoldDB" id="A0A328AI30"/>
<evidence type="ECO:0000313" key="4">
    <source>
        <dbReference type="Proteomes" id="UP000249254"/>
    </source>
</evidence>
<proteinExistence type="predicted"/>
<feature type="region of interest" description="Disordered" evidence="1">
    <location>
        <begin position="83"/>
        <end position="127"/>
    </location>
</feature>
<feature type="region of interest" description="Disordered" evidence="1">
    <location>
        <begin position="1"/>
        <end position="24"/>
    </location>
</feature>
<feature type="compositionally biased region" description="Low complexity" evidence="1">
    <location>
        <begin position="271"/>
        <end position="282"/>
    </location>
</feature>
<feature type="compositionally biased region" description="Pro residues" evidence="1">
    <location>
        <begin position="99"/>
        <end position="126"/>
    </location>
</feature>
<feature type="compositionally biased region" description="Pro residues" evidence="1">
    <location>
        <begin position="142"/>
        <end position="154"/>
    </location>
</feature>
<dbReference type="EMBL" id="QFYQ01000001">
    <property type="protein sequence ID" value="RAK53716.1"/>
    <property type="molecule type" value="Genomic_DNA"/>
</dbReference>
<dbReference type="RefSeq" id="WP_111527468.1">
    <property type="nucleotide sequence ID" value="NZ_JBHRSG010000005.1"/>
</dbReference>
<reference evidence="4" key="1">
    <citation type="submission" date="2018-05" db="EMBL/GenBank/DDBJ databases">
        <authorList>
            <person name="Li X."/>
        </authorList>
    </citation>
    <scope>NUCLEOTIDE SEQUENCE [LARGE SCALE GENOMIC DNA]</scope>
    <source>
        <strain evidence="4">LX32</strain>
    </source>
</reference>